<dbReference type="EMBL" id="LFOD01000012">
    <property type="protein sequence ID" value="KMV17622.1"/>
    <property type="molecule type" value="Genomic_DNA"/>
</dbReference>
<accession>A0A0J8U9D5</accession>
<evidence type="ECO:0000256" key="1">
    <source>
        <dbReference type="SAM" id="MobiDB-lite"/>
    </source>
</evidence>
<evidence type="ECO:0000313" key="3">
    <source>
        <dbReference type="Proteomes" id="UP000037594"/>
    </source>
</evidence>
<name>A0A0J8U9D5_9MYCO</name>
<reference evidence="2 3" key="1">
    <citation type="submission" date="2015-06" db="EMBL/GenBank/DDBJ databases">
        <title>Genome sequence of Mycobacterium conceptionense strain MLE.</title>
        <authorList>
            <person name="Greninger A.L."/>
            <person name="Cunningham G."/>
            <person name="Chiu C.Y."/>
            <person name="Miller S."/>
        </authorList>
    </citation>
    <scope>NUCLEOTIDE SEQUENCE [LARGE SCALE GENOMIC DNA]</scope>
    <source>
        <strain evidence="2 3">MLE</strain>
    </source>
</reference>
<organism evidence="2 3">
    <name type="scientific">Mycolicibacterium conceptionense</name>
    <dbReference type="NCBI Taxonomy" id="451644"/>
    <lineage>
        <taxon>Bacteria</taxon>
        <taxon>Bacillati</taxon>
        <taxon>Actinomycetota</taxon>
        <taxon>Actinomycetes</taxon>
        <taxon>Mycobacteriales</taxon>
        <taxon>Mycobacteriaceae</taxon>
        <taxon>Mycolicibacterium</taxon>
    </lineage>
</organism>
<dbReference type="Proteomes" id="UP000037594">
    <property type="component" value="Unassembled WGS sequence"/>
</dbReference>
<gene>
    <name evidence="2" type="ORF">ACT17_15175</name>
</gene>
<evidence type="ECO:0000313" key="2">
    <source>
        <dbReference type="EMBL" id="KMV17622.1"/>
    </source>
</evidence>
<dbReference type="RefSeq" id="WP_048895973.1">
    <property type="nucleotide sequence ID" value="NZ_LFOD01000012.1"/>
</dbReference>
<comment type="caution">
    <text evidence="2">The sequence shown here is derived from an EMBL/GenBank/DDBJ whole genome shotgun (WGS) entry which is preliminary data.</text>
</comment>
<feature type="region of interest" description="Disordered" evidence="1">
    <location>
        <begin position="174"/>
        <end position="217"/>
    </location>
</feature>
<dbReference type="PATRIC" id="fig|451644.5.peg.3146"/>
<sequence>MSLQGRLVDAEPVREHVHKLIAAGMRVSEIEARSGVTNRTINVLLHGRPTDGSVLENMTPTTAQRLLAADVPGAVRQLVESESGVDSTGALRRLRALVADGHAFAVLARIAGMDVETFTAMLHGCIPVQEKMVQRARLMFDAMQLTPGTDMSARRYAAKQGWLRSMEWDEDLIDDPSHVPSRSARTPRDNLTGPAADRRDKVRDWMEDPRPEWAKGNAGDLATKLGVSRDVIYVDMKRIRDADAKHSAQEGAA</sequence>
<dbReference type="OrthoDB" id="4551696at2"/>
<proteinExistence type="predicted"/>
<dbReference type="AlphaFoldDB" id="A0A0J8U9D5"/>
<feature type="compositionally biased region" description="Basic and acidic residues" evidence="1">
    <location>
        <begin position="196"/>
        <end position="213"/>
    </location>
</feature>
<protein>
    <submittedName>
        <fullName evidence="2">Uncharacterized protein</fullName>
    </submittedName>
</protein>